<dbReference type="PANTHER" id="PTHR46577">
    <property type="entry name" value="HTH-TYPE TRANSCRIPTIONAL REGULATORY PROTEIN GABR"/>
    <property type="match status" value="1"/>
</dbReference>
<keyword evidence="1 3" id="KW-0378">Hydrolase</keyword>
<dbReference type="PRINTS" id="PR00133">
    <property type="entry name" value="GLHYDRLASE3"/>
</dbReference>
<dbReference type="InterPro" id="IPR051446">
    <property type="entry name" value="HTH_trans_reg/aminotransferase"/>
</dbReference>
<dbReference type="InterPro" id="IPR015424">
    <property type="entry name" value="PyrdxlP-dep_Trfase"/>
</dbReference>
<dbReference type="InterPro" id="IPR036962">
    <property type="entry name" value="Glyco_hydro_3_N_sf"/>
</dbReference>
<dbReference type="InterPro" id="IPR017853">
    <property type="entry name" value="GH"/>
</dbReference>
<dbReference type="SUPFAM" id="SSF51445">
    <property type="entry name" value="(Trans)glycosidases"/>
    <property type="match status" value="1"/>
</dbReference>
<accession>A0A1I4EVL3</accession>
<evidence type="ECO:0000259" key="2">
    <source>
        <dbReference type="Pfam" id="PF00933"/>
    </source>
</evidence>
<gene>
    <name evidence="3" type="ORF">SAMN04488498_13122</name>
</gene>
<dbReference type="InterPro" id="IPR015421">
    <property type="entry name" value="PyrdxlP-dep_Trfase_major"/>
</dbReference>
<evidence type="ECO:0000256" key="1">
    <source>
        <dbReference type="ARBA" id="ARBA00022801"/>
    </source>
</evidence>
<reference evidence="3 4" key="1">
    <citation type="submission" date="2016-10" db="EMBL/GenBank/DDBJ databases">
        <authorList>
            <person name="Varghese N."/>
            <person name="Submissions S."/>
        </authorList>
    </citation>
    <scope>NUCLEOTIDE SEQUENCE [LARGE SCALE GENOMIC DNA]</scope>
    <source>
        <strain evidence="3 4">DSM 21822</strain>
    </source>
</reference>
<dbReference type="InterPro" id="IPR001764">
    <property type="entry name" value="Glyco_hydro_3_N"/>
</dbReference>
<organism evidence="3 4">
    <name type="scientific">Neomesorhizobium albiziae</name>
    <dbReference type="NCBI Taxonomy" id="335020"/>
    <lineage>
        <taxon>Bacteria</taxon>
        <taxon>Pseudomonadati</taxon>
        <taxon>Pseudomonadota</taxon>
        <taxon>Alphaproteobacteria</taxon>
        <taxon>Hyphomicrobiales</taxon>
        <taxon>Phyllobacteriaceae</taxon>
        <taxon>Neomesorhizobium</taxon>
    </lineage>
</organism>
<name>A0A1I4EVL3_9HYPH</name>
<dbReference type="Gene3D" id="3.20.20.300">
    <property type="entry name" value="Glycoside hydrolase, family 3, N-terminal domain"/>
    <property type="match status" value="1"/>
</dbReference>
<dbReference type="AlphaFoldDB" id="A0A1I4EVL3"/>
<protein>
    <submittedName>
        <fullName evidence="3">Glycosyl hydrolase family 3 N terminal domain-containing protein</fullName>
    </submittedName>
</protein>
<sequence>MIYVGTLSKTLSPTLRLGYLVVPTSLCRAFAEAKRLTDRHTPLLEQDALADLLASGAYERHVRSIRRKKTERRTVLLQSLGDNLGASVTIAGADTGLHVVIWIDGVASDREPMIIEAARTAGSGLYPLSPLPDQQRPILRAPNSVVATKPVSPGFTAFPTAIGLAATGDPEALQEMADIMRRQMRAVGMLHALAPVMDVARDARWGRVTETYGEDPYLVSSMSVAFTRGMQANDLREGVLVSA</sequence>
<feature type="domain" description="Glycoside hydrolase family 3 N-terminal" evidence="2">
    <location>
        <begin position="154"/>
        <end position="234"/>
    </location>
</feature>
<proteinExistence type="predicted"/>
<dbReference type="Proteomes" id="UP000323300">
    <property type="component" value="Unassembled WGS sequence"/>
</dbReference>
<dbReference type="GO" id="GO:0004553">
    <property type="term" value="F:hydrolase activity, hydrolyzing O-glycosyl compounds"/>
    <property type="evidence" value="ECO:0007669"/>
    <property type="project" value="InterPro"/>
</dbReference>
<evidence type="ECO:0000313" key="3">
    <source>
        <dbReference type="EMBL" id="SFL09785.1"/>
    </source>
</evidence>
<dbReference type="Pfam" id="PF00933">
    <property type="entry name" value="Glyco_hydro_3"/>
    <property type="match status" value="1"/>
</dbReference>
<evidence type="ECO:0000313" key="4">
    <source>
        <dbReference type="Proteomes" id="UP000323300"/>
    </source>
</evidence>
<dbReference type="SUPFAM" id="SSF53383">
    <property type="entry name" value="PLP-dependent transferases"/>
    <property type="match status" value="1"/>
</dbReference>
<keyword evidence="4" id="KW-1185">Reference proteome</keyword>
<dbReference type="GO" id="GO:0005975">
    <property type="term" value="P:carbohydrate metabolic process"/>
    <property type="evidence" value="ECO:0007669"/>
    <property type="project" value="InterPro"/>
</dbReference>
<dbReference type="EMBL" id="FOSL01000031">
    <property type="protein sequence ID" value="SFL09785.1"/>
    <property type="molecule type" value="Genomic_DNA"/>
</dbReference>
<dbReference type="Gene3D" id="3.40.640.10">
    <property type="entry name" value="Type I PLP-dependent aspartate aminotransferase-like (Major domain)"/>
    <property type="match status" value="1"/>
</dbReference>
<dbReference type="PANTHER" id="PTHR46577:SF1">
    <property type="entry name" value="HTH-TYPE TRANSCRIPTIONAL REGULATORY PROTEIN GABR"/>
    <property type="match status" value="1"/>
</dbReference>